<dbReference type="SUPFAM" id="SSF52833">
    <property type="entry name" value="Thioredoxin-like"/>
    <property type="match status" value="1"/>
</dbReference>
<evidence type="ECO:0000256" key="4">
    <source>
        <dbReference type="SAM" id="Phobius"/>
    </source>
</evidence>
<evidence type="ECO:0000256" key="1">
    <source>
        <dbReference type="ARBA" id="ARBA00010996"/>
    </source>
</evidence>
<feature type="binding site" evidence="2">
    <location>
        <position position="170"/>
    </location>
    <ligand>
        <name>Cu cation</name>
        <dbReference type="ChEBI" id="CHEBI:23378"/>
    </ligand>
</feature>
<dbReference type="GO" id="GO:0046872">
    <property type="term" value="F:metal ion binding"/>
    <property type="evidence" value="ECO:0007669"/>
    <property type="project" value="UniProtKB-KW"/>
</dbReference>
<reference evidence="5 6" key="1">
    <citation type="submission" date="2017-05" db="EMBL/GenBank/DDBJ databases">
        <authorList>
            <person name="Varghese N."/>
            <person name="Submissions S."/>
        </authorList>
    </citation>
    <scope>NUCLEOTIDE SEQUENCE [LARGE SCALE GENOMIC DNA]</scope>
    <source>
        <strain evidence="5 6">DSM 21985</strain>
    </source>
</reference>
<evidence type="ECO:0000256" key="3">
    <source>
        <dbReference type="PIRSR" id="PIRSR603782-2"/>
    </source>
</evidence>
<protein>
    <submittedName>
        <fullName evidence="5">Cytochrome oxidase Cu insertion factor, SCO1/SenC/PrrC family</fullName>
    </submittedName>
</protein>
<accession>A0A521AZM1</accession>
<dbReference type="Gene3D" id="3.40.30.10">
    <property type="entry name" value="Glutaredoxin"/>
    <property type="match status" value="1"/>
</dbReference>
<feature type="binding site" evidence="2">
    <location>
        <position position="87"/>
    </location>
    <ligand>
        <name>Cu cation</name>
        <dbReference type="ChEBI" id="CHEBI:23378"/>
    </ligand>
</feature>
<keyword evidence="3" id="KW-1015">Disulfide bond</keyword>
<keyword evidence="4" id="KW-0812">Transmembrane</keyword>
<dbReference type="Proteomes" id="UP000317557">
    <property type="component" value="Unassembled WGS sequence"/>
</dbReference>
<dbReference type="AlphaFoldDB" id="A0A521AZM1"/>
<name>A0A521AZM1_9BACT</name>
<evidence type="ECO:0000313" key="6">
    <source>
        <dbReference type="Proteomes" id="UP000317557"/>
    </source>
</evidence>
<keyword evidence="2" id="KW-0186">Copper</keyword>
<comment type="similarity">
    <text evidence="1">Belongs to the SCO1/2 family.</text>
</comment>
<dbReference type="InterPro" id="IPR036249">
    <property type="entry name" value="Thioredoxin-like_sf"/>
</dbReference>
<feature type="binding site" evidence="2">
    <location>
        <position position="83"/>
    </location>
    <ligand>
        <name>Cu cation</name>
        <dbReference type="ChEBI" id="CHEBI:23378"/>
    </ligand>
</feature>
<dbReference type="InterPro" id="IPR003782">
    <property type="entry name" value="SCO1/SenC"/>
</dbReference>
<dbReference type="OrthoDB" id="5616157at2"/>
<keyword evidence="2" id="KW-0479">Metal-binding</keyword>
<evidence type="ECO:0000313" key="5">
    <source>
        <dbReference type="EMBL" id="SMO40298.1"/>
    </source>
</evidence>
<organism evidence="5 6">
    <name type="scientific">Gracilimonas mengyeensis</name>
    <dbReference type="NCBI Taxonomy" id="1302730"/>
    <lineage>
        <taxon>Bacteria</taxon>
        <taxon>Pseudomonadati</taxon>
        <taxon>Balneolota</taxon>
        <taxon>Balneolia</taxon>
        <taxon>Balneolales</taxon>
        <taxon>Balneolaceae</taxon>
        <taxon>Gracilimonas</taxon>
    </lineage>
</organism>
<keyword evidence="6" id="KW-1185">Reference proteome</keyword>
<sequence length="207" mass="22984">MGDFSKLNLFSAPPITQTNEKCMKKILPPLLLTALLILPAVLFAGLSFFGERHPLEKRVVEGVPFLENSGNQVEVVFFGYAGCSFICPNALIKAAGAMDSLRTERPGISAGITFVDINAQTQLNRAETYGKSFSNDIRGINTDAELLEKLKKDFSLRIKSDPVNPYDIDHTDHFYILNKKEGKWRISRVLANISDKKTLEHAIISAL</sequence>
<keyword evidence="4" id="KW-1133">Transmembrane helix</keyword>
<feature type="transmembrane region" description="Helical" evidence="4">
    <location>
        <begin position="26"/>
        <end position="49"/>
    </location>
</feature>
<keyword evidence="4" id="KW-0472">Membrane</keyword>
<proteinExistence type="inferred from homology"/>
<feature type="disulfide bond" description="Redox-active" evidence="3">
    <location>
        <begin position="83"/>
        <end position="87"/>
    </location>
</feature>
<evidence type="ECO:0000256" key="2">
    <source>
        <dbReference type="PIRSR" id="PIRSR603782-1"/>
    </source>
</evidence>
<dbReference type="Pfam" id="PF02630">
    <property type="entry name" value="SCO1-SenC"/>
    <property type="match status" value="1"/>
</dbReference>
<dbReference type="EMBL" id="FXTP01000001">
    <property type="protein sequence ID" value="SMO40298.1"/>
    <property type="molecule type" value="Genomic_DNA"/>
</dbReference>
<gene>
    <name evidence="5" type="ORF">SAMN06265219_101480</name>
</gene>